<reference evidence="2 3" key="1">
    <citation type="submission" date="2019-09" db="EMBL/GenBank/DDBJ databases">
        <title>Whole genome sequence of Photorhabdus heterorhabditis strain ETL (Enterobacteriales: Enterobacteriaceae) a bacterial symbiont of Heterorhabditis zealandica strain ETL (Rhabditida: Heterorhabditidae).</title>
        <authorList>
            <person name="Lulamba T.E."/>
            <person name="Serepa-Dlamini M.H."/>
        </authorList>
    </citation>
    <scope>NUCLEOTIDE SEQUENCE [LARGE SCALE GENOMIC DNA]</scope>
    <source>
        <strain evidence="2 3">ETL</strain>
    </source>
</reference>
<evidence type="ECO:0000313" key="3">
    <source>
        <dbReference type="Proteomes" id="UP000322184"/>
    </source>
</evidence>
<evidence type="ECO:0000256" key="1">
    <source>
        <dbReference type="SAM" id="Phobius"/>
    </source>
</evidence>
<name>A0A5B0X7I2_9GAMM</name>
<accession>A0A5B0X7I2</accession>
<keyword evidence="1" id="KW-0812">Transmembrane</keyword>
<evidence type="ECO:0000313" key="2">
    <source>
        <dbReference type="EMBL" id="KAA1195233.1"/>
    </source>
</evidence>
<protein>
    <submittedName>
        <fullName evidence="2">Uncharacterized protein</fullName>
    </submittedName>
</protein>
<feature type="transmembrane region" description="Helical" evidence="1">
    <location>
        <begin position="44"/>
        <end position="68"/>
    </location>
</feature>
<comment type="caution">
    <text evidence="2">The sequence shown here is derived from an EMBL/GenBank/DDBJ whole genome shotgun (WGS) entry which is preliminary data.</text>
</comment>
<keyword evidence="1" id="KW-0472">Membrane</keyword>
<proteinExistence type="predicted"/>
<organism evidence="2 3">
    <name type="scientific">Photorhabdus heterorhabditis</name>
    <dbReference type="NCBI Taxonomy" id="880156"/>
    <lineage>
        <taxon>Bacteria</taxon>
        <taxon>Pseudomonadati</taxon>
        <taxon>Pseudomonadota</taxon>
        <taxon>Gammaproteobacteria</taxon>
        <taxon>Enterobacterales</taxon>
        <taxon>Morganellaceae</taxon>
        <taxon>Photorhabdus</taxon>
    </lineage>
</organism>
<dbReference type="AlphaFoldDB" id="A0A5B0X7I2"/>
<dbReference type="Proteomes" id="UP000322184">
    <property type="component" value="Unassembled WGS sequence"/>
</dbReference>
<sequence>MRSITMFNNKAIVLSVLLSAANITGSSGLMTWVDAVLKDGGMIFNAYVPIFSYLLGLSLGCMTISFFIQK</sequence>
<gene>
    <name evidence="2" type="ORF">F0L16_02450</name>
</gene>
<dbReference type="RefSeq" id="WP_149616057.1">
    <property type="nucleotide sequence ID" value="NZ_CAWPFF010000070.1"/>
</dbReference>
<dbReference type="EMBL" id="VTUW01000003">
    <property type="protein sequence ID" value="KAA1195233.1"/>
    <property type="molecule type" value="Genomic_DNA"/>
</dbReference>
<keyword evidence="1" id="KW-1133">Transmembrane helix</keyword>